<reference evidence="4 5" key="1">
    <citation type="submission" date="2017-11" db="EMBL/GenBank/DDBJ databases">
        <title>Isolation and Characterization of Methanofollis Species from Methane Seep Offshore SW Taiwan.</title>
        <authorList>
            <person name="Teng N.-H."/>
            <person name="Lai M.-C."/>
            <person name="Chen S.-C."/>
        </authorList>
    </citation>
    <scope>NUCLEOTIDE SEQUENCE [LARGE SCALE GENOMIC DNA]</scope>
    <source>
        <strain evidence="4 5">FWC-SCC2</strain>
    </source>
</reference>
<evidence type="ECO:0000259" key="2">
    <source>
        <dbReference type="Pfam" id="PF01364"/>
    </source>
</evidence>
<keyword evidence="1" id="KW-0732">Signal</keyword>
<name>A0A483CR91_9EURY</name>
<dbReference type="InterPro" id="IPR011635">
    <property type="entry name" value="CARDB"/>
</dbReference>
<protein>
    <recommendedName>
        <fullName evidence="6">Gingipain domain-containing protein</fullName>
    </recommendedName>
</protein>
<dbReference type="InterPro" id="IPR029030">
    <property type="entry name" value="Caspase-like_dom_sf"/>
</dbReference>
<dbReference type="Gene3D" id="2.60.40.10">
    <property type="entry name" value="Immunoglobulins"/>
    <property type="match status" value="1"/>
</dbReference>
<dbReference type="InterPro" id="IPR013783">
    <property type="entry name" value="Ig-like_fold"/>
</dbReference>
<dbReference type="SUPFAM" id="SSF52129">
    <property type="entry name" value="Caspase-like"/>
    <property type="match status" value="1"/>
</dbReference>
<proteinExistence type="predicted"/>
<comment type="caution">
    <text evidence="4">The sequence shown here is derived from an EMBL/GenBank/DDBJ whole genome shotgun (WGS) entry which is preliminary data.</text>
</comment>
<accession>A0A483CR91</accession>
<feature type="domain" description="CARDB" evidence="3">
    <location>
        <begin position="69"/>
        <end position="186"/>
    </location>
</feature>
<dbReference type="AlphaFoldDB" id="A0A483CR91"/>
<dbReference type="Pfam" id="PF07705">
    <property type="entry name" value="CARDB"/>
    <property type="match status" value="1"/>
</dbReference>
<dbReference type="GO" id="GO:0006508">
    <property type="term" value="P:proteolysis"/>
    <property type="evidence" value="ECO:0007669"/>
    <property type="project" value="InterPro"/>
</dbReference>
<dbReference type="GO" id="GO:0008234">
    <property type="term" value="F:cysteine-type peptidase activity"/>
    <property type="evidence" value="ECO:0007669"/>
    <property type="project" value="InterPro"/>
</dbReference>
<dbReference type="Proteomes" id="UP000292580">
    <property type="component" value="Unassembled WGS sequence"/>
</dbReference>
<evidence type="ECO:0000256" key="1">
    <source>
        <dbReference type="ARBA" id="ARBA00022729"/>
    </source>
</evidence>
<dbReference type="EMBL" id="PGCL01000001">
    <property type="protein sequence ID" value="TAJ45623.1"/>
    <property type="molecule type" value="Genomic_DNA"/>
</dbReference>
<gene>
    <name evidence="4" type="ORF">CUJ86_02565</name>
</gene>
<evidence type="ECO:0000259" key="3">
    <source>
        <dbReference type="Pfam" id="PF07705"/>
    </source>
</evidence>
<organism evidence="4 5">
    <name type="scientific">Methanofollis fontis</name>
    <dbReference type="NCBI Taxonomy" id="2052832"/>
    <lineage>
        <taxon>Archaea</taxon>
        <taxon>Methanobacteriati</taxon>
        <taxon>Methanobacteriota</taxon>
        <taxon>Stenosarchaea group</taxon>
        <taxon>Methanomicrobia</taxon>
        <taxon>Methanomicrobiales</taxon>
        <taxon>Methanomicrobiaceae</taxon>
        <taxon>Methanofollis</taxon>
    </lineage>
</organism>
<evidence type="ECO:0008006" key="6">
    <source>
        <dbReference type="Google" id="ProtNLM"/>
    </source>
</evidence>
<dbReference type="InterPro" id="IPR001769">
    <property type="entry name" value="Gingipain"/>
</dbReference>
<dbReference type="Gene3D" id="3.40.50.10390">
    <property type="entry name" value="Gingipain r, domain 1"/>
    <property type="match status" value="1"/>
</dbReference>
<dbReference type="InterPro" id="IPR029031">
    <property type="entry name" value="Gingipain_N_sf"/>
</dbReference>
<sequence>MEVRMMKPSLWDITKKSTYRSIGIILCILLCVCIPGAGALEQDMAANSNESTDEDFSDHHLARANESLPDLQVTAISWIPADPLGGDQVAFSATVRNNGPGSIVPDQMRERWLFMLPEIAFVVDDTETVYGGGYIINRQDPLGPGDEMTIGAAEYWRATAGSHTVEAIVDPNSTLPEADETNNAYSTSFDVASRPPEGECKLLILAPEEFTGALAPLKQHKDDTEMPAEIVSLETVYANYEGADEPEQIKRCIADYEETAGVIYVMLVGDGDRFPMRFTMTDRKDENAYNRAFYSSDLYYADLYRENGTFDDWDANDNGYYGELRGESIPDTLNVDDVDMIPDVMVGRVPASTAQEVETYVDKVITYESGAYNATWTERALLIHSGWVDNGCAVLEDIASDYLTGFEITRLYPEGNPCMPTPTPNATNVNAALNRGTRFVSYIGHGNQWGFTCYVMSDMAGLHNDGMTPIIFASACDTGIFTTQPPYHPYTDVEGVEHNGCANGEIFTDVPPQPAPLQTTNNPDGFGVEITVKRTDGAIGYIGCAVGAQPYSTDLNRYFFERYQYSAGHLTLGQMWAYMVSEYYEQHDLPETVDPVNWHIVAEAHQPWKFHLFGDPSLRVGGVSSFQPGDFAGTYAMNHDGWKGTLVLTPSPTGDYIEQIPNLEGNYTGSDGAEHAAYGYVRAADYPLPPEWGPDYKIEFYIDFADTLDEEDDQRFEGYLFTQTGEAIAGTTWWHERPFGFYAIKSG</sequence>
<feature type="domain" description="Gingipain" evidence="2">
    <location>
        <begin position="203"/>
        <end position="620"/>
    </location>
</feature>
<dbReference type="Pfam" id="PF01364">
    <property type="entry name" value="Peptidase_C25"/>
    <property type="match status" value="1"/>
</dbReference>
<evidence type="ECO:0000313" key="4">
    <source>
        <dbReference type="EMBL" id="TAJ45623.1"/>
    </source>
</evidence>
<evidence type="ECO:0000313" key="5">
    <source>
        <dbReference type="Proteomes" id="UP000292580"/>
    </source>
</evidence>
<keyword evidence="5" id="KW-1185">Reference proteome</keyword>
<dbReference type="Gene3D" id="3.40.50.1460">
    <property type="match status" value="1"/>
</dbReference>